<evidence type="ECO:0000256" key="2">
    <source>
        <dbReference type="ARBA" id="ARBA00023125"/>
    </source>
</evidence>
<dbReference type="InterPro" id="IPR036390">
    <property type="entry name" value="WH_DNA-bd_sf"/>
</dbReference>
<dbReference type="InterPro" id="IPR001845">
    <property type="entry name" value="HTH_ArsR_DNA-bd_dom"/>
</dbReference>
<protein>
    <submittedName>
        <fullName evidence="6">Transcription regulator, ArsR family</fullName>
    </submittedName>
</protein>
<dbReference type="GeneID" id="8096198"/>
<dbReference type="PANTHER" id="PTHR43132">
    <property type="entry name" value="ARSENICAL RESISTANCE OPERON REPRESSOR ARSR-RELATED"/>
    <property type="match status" value="1"/>
</dbReference>
<dbReference type="SUPFAM" id="SSF46785">
    <property type="entry name" value="Winged helix' DNA-binding domain"/>
    <property type="match status" value="1"/>
</dbReference>
<dbReference type="InterPro" id="IPR011991">
    <property type="entry name" value="ArsR-like_HTH"/>
</dbReference>
<name>A0A117L1C2_9EURY</name>
<accession>A0A117L1C2</accession>
<dbReference type="CDD" id="cd00090">
    <property type="entry name" value="HTH_ARSR"/>
    <property type="match status" value="1"/>
</dbReference>
<keyword evidence="4" id="KW-0472">Membrane</keyword>
<gene>
    <name evidence="6" type="ORF">XD54_1313</name>
</gene>
<keyword evidence="1" id="KW-0805">Transcription regulation</keyword>
<feature type="transmembrane region" description="Helical" evidence="4">
    <location>
        <begin position="110"/>
        <end position="129"/>
    </location>
</feature>
<dbReference type="Pfam" id="PF12840">
    <property type="entry name" value="HTH_20"/>
    <property type="match status" value="1"/>
</dbReference>
<keyword evidence="3" id="KW-0804">Transcription</keyword>
<keyword evidence="4" id="KW-1133">Transmembrane helix</keyword>
<keyword evidence="2" id="KW-0238">DNA-binding</keyword>
<evidence type="ECO:0000256" key="3">
    <source>
        <dbReference type="ARBA" id="ARBA00023163"/>
    </source>
</evidence>
<dbReference type="PATRIC" id="fig|172049.5.peg.147"/>
<organism evidence="6 7">
    <name type="scientific">Thermococcus sibiricus</name>
    <dbReference type="NCBI Taxonomy" id="172049"/>
    <lineage>
        <taxon>Archaea</taxon>
        <taxon>Methanobacteriati</taxon>
        <taxon>Methanobacteriota</taxon>
        <taxon>Thermococci</taxon>
        <taxon>Thermococcales</taxon>
        <taxon>Thermococcaceae</taxon>
        <taxon>Thermococcus</taxon>
    </lineage>
</organism>
<dbReference type="OMA" id="LDWIAVI"/>
<sequence length="199" mass="22309">MEFETIDIRDEKARELAQILANDTALSILSLLQEKTLSMSEIAKELDIPISTVSYHLDKMIRVGFIEIAGKKYGKRLQEVKLYRASSKPIVLLPRRMPVKKRLLRVFEKVQIISLGIAGLLASGTYLVLEKLVSERSILGLENATRLTKESQTPLVIESVNKTVMQGPSEGSLIPYVSAILIFIVAFLILSHYLTNKNI</sequence>
<dbReference type="AlphaFoldDB" id="A0A117L1C2"/>
<evidence type="ECO:0000313" key="6">
    <source>
        <dbReference type="EMBL" id="KUK17376.1"/>
    </source>
</evidence>
<dbReference type="GO" id="GO:0003677">
    <property type="term" value="F:DNA binding"/>
    <property type="evidence" value="ECO:0007669"/>
    <property type="project" value="UniProtKB-KW"/>
</dbReference>
<dbReference type="EMBL" id="LGFD01000025">
    <property type="protein sequence ID" value="KUK17376.1"/>
    <property type="molecule type" value="Genomic_DNA"/>
</dbReference>
<reference evidence="7" key="1">
    <citation type="journal article" date="2015" name="MBio">
        <title>Genome-Resolved Metagenomic Analysis Reveals Roles for Candidate Phyla and Other Microbial Community Members in Biogeochemical Transformations in Oil Reservoirs.</title>
        <authorList>
            <person name="Hu P."/>
            <person name="Tom L."/>
            <person name="Singh A."/>
            <person name="Thomas B.C."/>
            <person name="Baker B.J."/>
            <person name="Piceno Y.M."/>
            <person name="Andersen G.L."/>
            <person name="Banfield J.F."/>
        </authorList>
    </citation>
    <scope>NUCLEOTIDE SEQUENCE [LARGE SCALE GENOMIC DNA]</scope>
</reference>
<proteinExistence type="predicted"/>
<dbReference type="Gene3D" id="1.10.10.10">
    <property type="entry name" value="Winged helix-like DNA-binding domain superfamily/Winged helix DNA-binding domain"/>
    <property type="match status" value="1"/>
</dbReference>
<dbReference type="InterPro" id="IPR036388">
    <property type="entry name" value="WH-like_DNA-bd_sf"/>
</dbReference>
<dbReference type="Proteomes" id="UP000053911">
    <property type="component" value="Unassembled WGS sequence"/>
</dbReference>
<keyword evidence="4" id="KW-0812">Transmembrane</keyword>
<dbReference type="SMART" id="SM00418">
    <property type="entry name" value="HTH_ARSR"/>
    <property type="match status" value="1"/>
</dbReference>
<evidence type="ECO:0000313" key="7">
    <source>
        <dbReference type="Proteomes" id="UP000053911"/>
    </source>
</evidence>
<feature type="domain" description="HTH arsR-type" evidence="5">
    <location>
        <begin position="15"/>
        <end position="82"/>
    </location>
</feature>
<comment type="caution">
    <text evidence="6">The sequence shown here is derived from an EMBL/GenBank/DDBJ whole genome shotgun (WGS) entry which is preliminary data.</text>
</comment>
<feature type="transmembrane region" description="Helical" evidence="4">
    <location>
        <begin position="173"/>
        <end position="194"/>
    </location>
</feature>
<evidence type="ECO:0000256" key="1">
    <source>
        <dbReference type="ARBA" id="ARBA00023015"/>
    </source>
</evidence>
<evidence type="ECO:0000256" key="4">
    <source>
        <dbReference type="SAM" id="Phobius"/>
    </source>
</evidence>
<dbReference type="GO" id="GO:0003700">
    <property type="term" value="F:DNA-binding transcription factor activity"/>
    <property type="evidence" value="ECO:0007669"/>
    <property type="project" value="InterPro"/>
</dbReference>
<dbReference type="PANTHER" id="PTHR43132:SF2">
    <property type="entry name" value="ARSENICAL RESISTANCE OPERON REPRESSOR ARSR-RELATED"/>
    <property type="match status" value="1"/>
</dbReference>
<evidence type="ECO:0000259" key="5">
    <source>
        <dbReference type="SMART" id="SM00418"/>
    </source>
</evidence>
<dbReference type="RefSeq" id="WP_015849473.1">
    <property type="nucleotide sequence ID" value="NZ_LGFD01000025.1"/>
</dbReference>
<dbReference type="InterPro" id="IPR051011">
    <property type="entry name" value="Metal_resp_trans_reg"/>
</dbReference>